<dbReference type="Gene3D" id="1.20.1270.180">
    <property type="match status" value="1"/>
</dbReference>
<sequence>MIKRALVIACLIPTIASAASFDCDNAHSPLEKAVCADPALSTLDSSIATSYNAALQRLSSDGQTILRDGQRQWLQFVRDLCFTSQDASEVGFCLTKRYTDRLKDLSTAAVTIGPYLFSRSDYFSATTLDKAGRPYEIHAGAPRIDAPLSPAIASWNDAMEKKRMMRAVDSDCGSRHGDEYSSLEVNYASAKVISVKATDWEYCHGTPHGQGGTIGLTYIIEPRLHTLEATDLFNIDTAWKDFLTSRSYEAIKKKADGTSVERDRVERAAINIRGWTLTQDGLLITIDPYAVLAYAFGTTEVIIPWSDLKPFLAPNAPIPPQT</sequence>
<dbReference type="RefSeq" id="WP_177103572.1">
    <property type="nucleotide sequence ID" value="NZ_JACAQA010000028.1"/>
</dbReference>
<proteinExistence type="predicted"/>
<dbReference type="GO" id="GO:0005576">
    <property type="term" value="C:extracellular region"/>
    <property type="evidence" value="ECO:0007669"/>
    <property type="project" value="TreeGrafter"/>
</dbReference>
<dbReference type="InterPro" id="IPR009739">
    <property type="entry name" value="LprI-like_N"/>
</dbReference>
<evidence type="ECO:0000259" key="2">
    <source>
        <dbReference type="Pfam" id="PF07007"/>
    </source>
</evidence>
<feature type="domain" description="Lysozyme inhibitor LprI-like N-terminal" evidence="2">
    <location>
        <begin position="23"/>
        <end position="105"/>
    </location>
</feature>
<dbReference type="Pfam" id="PF11738">
    <property type="entry name" value="DUF3298"/>
    <property type="match status" value="1"/>
</dbReference>
<feature type="domain" description="DUF3298" evidence="3">
    <location>
        <begin position="231"/>
        <end position="306"/>
    </location>
</feature>
<evidence type="ECO:0000313" key="5">
    <source>
        <dbReference type="Proteomes" id="UP000522864"/>
    </source>
</evidence>
<keyword evidence="1" id="KW-0732">Signal</keyword>
<dbReference type="Gene3D" id="3.90.640.20">
    <property type="entry name" value="Heat-shock cognate protein, ATPase"/>
    <property type="match status" value="1"/>
</dbReference>
<dbReference type="EMBL" id="JACAQA010000028">
    <property type="protein sequence ID" value="NWB88378.1"/>
    <property type="molecule type" value="Genomic_DNA"/>
</dbReference>
<evidence type="ECO:0000313" key="4">
    <source>
        <dbReference type="EMBL" id="NWB88378.1"/>
    </source>
</evidence>
<dbReference type="PANTHER" id="PTHR37549:SF1">
    <property type="entry name" value="LIPOPROTEIN LPRI"/>
    <property type="match status" value="1"/>
</dbReference>
<feature type="chain" id="PRO_5031203413" evidence="1">
    <location>
        <begin position="19"/>
        <end position="322"/>
    </location>
</feature>
<reference evidence="4 5" key="1">
    <citation type="submission" date="2020-04" db="EMBL/GenBank/DDBJ databases">
        <title>Molecular characterization of pseudomonads from Agaricus bisporus reveal novel blotch 2 pathogens in Western Europe.</title>
        <authorList>
            <person name="Taparia T."/>
            <person name="Krijger M."/>
            <person name="Haynes E."/>
            <person name="Elpinstone J.G."/>
            <person name="Noble R."/>
            <person name="Van Der Wolf J."/>
        </authorList>
    </citation>
    <scope>NUCLEOTIDE SEQUENCE [LARGE SCALE GENOMIC DNA]</scope>
    <source>
        <strain evidence="4 5">G9001</strain>
    </source>
</reference>
<dbReference type="InterPro" id="IPR021729">
    <property type="entry name" value="DUF3298"/>
</dbReference>
<name>A0A7Y7WY14_9PSED</name>
<accession>A0A7Y7WY14</accession>
<feature type="signal peptide" evidence="1">
    <location>
        <begin position="1"/>
        <end position="18"/>
    </location>
</feature>
<dbReference type="Proteomes" id="UP000522864">
    <property type="component" value="Unassembled WGS sequence"/>
</dbReference>
<dbReference type="Pfam" id="PF07007">
    <property type="entry name" value="LprI"/>
    <property type="match status" value="1"/>
</dbReference>
<evidence type="ECO:0000259" key="3">
    <source>
        <dbReference type="Pfam" id="PF11738"/>
    </source>
</evidence>
<organism evidence="4 5">
    <name type="scientific">Pseudomonas gingeri</name>
    <dbReference type="NCBI Taxonomy" id="117681"/>
    <lineage>
        <taxon>Bacteria</taxon>
        <taxon>Pseudomonadati</taxon>
        <taxon>Pseudomonadota</taxon>
        <taxon>Gammaproteobacteria</taxon>
        <taxon>Pseudomonadales</taxon>
        <taxon>Pseudomonadaceae</taxon>
        <taxon>Pseudomonas</taxon>
    </lineage>
</organism>
<dbReference type="InterPro" id="IPR052755">
    <property type="entry name" value="Lysozyme_Inhibitor_LprI"/>
</dbReference>
<gene>
    <name evidence="4" type="ORF">HX830_26260</name>
</gene>
<dbReference type="AlphaFoldDB" id="A0A7Y7WY14"/>
<dbReference type="InterPro" id="IPR037126">
    <property type="entry name" value="PdaC/RsiV-like_sf"/>
</dbReference>
<comment type="caution">
    <text evidence="4">The sequence shown here is derived from an EMBL/GenBank/DDBJ whole genome shotgun (WGS) entry which is preliminary data.</text>
</comment>
<dbReference type="PANTHER" id="PTHR37549">
    <property type="entry name" value="LIPOPROTEIN LPRI"/>
    <property type="match status" value="1"/>
</dbReference>
<evidence type="ECO:0000256" key="1">
    <source>
        <dbReference type="SAM" id="SignalP"/>
    </source>
</evidence>
<protein>
    <submittedName>
        <fullName evidence="4">DUF3298 domain-containing protein</fullName>
    </submittedName>
</protein>